<evidence type="ECO:0000313" key="4">
    <source>
        <dbReference type="Proteomes" id="UP001158050"/>
    </source>
</evidence>
<feature type="signal peptide" evidence="1">
    <location>
        <begin position="1"/>
        <end position="26"/>
    </location>
</feature>
<protein>
    <recommendedName>
        <fullName evidence="2">DUF6705 domain-containing protein</fullName>
    </recommendedName>
</protein>
<gene>
    <name evidence="3" type="ORF">SAMN05421679_10542</name>
</gene>
<comment type="caution">
    <text evidence="3">The sequence shown here is derived from an EMBL/GenBank/DDBJ whole genome shotgun (WGS) entry which is preliminary data.</text>
</comment>
<keyword evidence="1" id="KW-0732">Signal</keyword>
<dbReference type="Proteomes" id="UP001158050">
    <property type="component" value="Unassembled WGS sequence"/>
</dbReference>
<dbReference type="Pfam" id="PF20448">
    <property type="entry name" value="DUF6705"/>
    <property type="match status" value="1"/>
</dbReference>
<dbReference type="EMBL" id="FXUO01000005">
    <property type="protein sequence ID" value="SMP93679.1"/>
    <property type="molecule type" value="Genomic_DNA"/>
</dbReference>
<organism evidence="3 4">
    <name type="scientific">Epilithonimonas pallida</name>
    <dbReference type="NCBI Taxonomy" id="373671"/>
    <lineage>
        <taxon>Bacteria</taxon>
        <taxon>Pseudomonadati</taxon>
        <taxon>Bacteroidota</taxon>
        <taxon>Flavobacteriia</taxon>
        <taxon>Flavobacteriales</taxon>
        <taxon>Weeksellaceae</taxon>
        <taxon>Chryseobacterium group</taxon>
        <taxon>Epilithonimonas</taxon>
    </lineage>
</organism>
<name>A0ABY1R436_9FLAO</name>
<evidence type="ECO:0000259" key="2">
    <source>
        <dbReference type="Pfam" id="PF20448"/>
    </source>
</evidence>
<evidence type="ECO:0000313" key="3">
    <source>
        <dbReference type="EMBL" id="SMP93679.1"/>
    </source>
</evidence>
<dbReference type="InterPro" id="IPR046551">
    <property type="entry name" value="DUF6705"/>
</dbReference>
<accession>A0ABY1R436</accession>
<feature type="chain" id="PRO_5046524550" description="DUF6705 domain-containing protein" evidence="1">
    <location>
        <begin position="27"/>
        <end position="197"/>
    </location>
</feature>
<reference evidence="3 4" key="1">
    <citation type="submission" date="2017-05" db="EMBL/GenBank/DDBJ databases">
        <authorList>
            <person name="Varghese N."/>
            <person name="Submissions S."/>
        </authorList>
    </citation>
    <scope>NUCLEOTIDE SEQUENCE [LARGE SCALE GENOMIC DNA]</scope>
    <source>
        <strain evidence="3 4">DSM 18015</strain>
    </source>
</reference>
<proteinExistence type="predicted"/>
<keyword evidence="4" id="KW-1185">Reference proteome</keyword>
<dbReference type="RefSeq" id="WP_283416909.1">
    <property type="nucleotide sequence ID" value="NZ_FXUO01000005.1"/>
</dbReference>
<feature type="domain" description="DUF6705" evidence="2">
    <location>
        <begin position="9"/>
        <end position="197"/>
    </location>
</feature>
<sequence length="197" mass="22292">MKNFLNIKFVIIILFTLKLTSCKAQTMPLNASEYDAPTNTYFKDLNNELDPYVGTWKATFQGKTITLVVTKELKRPYAILGKNFLKDIIIIRYEVKDSNANILQTTLPEAYLAGDRVRNLIMSLGTNLNSNNELNLVYAGGNCSVGLGEIIIKMINSTQFSWNYSPGTTVRNDIDCPPNQDYNIYLPETENLVFTKQ</sequence>
<evidence type="ECO:0000256" key="1">
    <source>
        <dbReference type="SAM" id="SignalP"/>
    </source>
</evidence>